<evidence type="ECO:0000256" key="7">
    <source>
        <dbReference type="ARBA" id="ARBA00023004"/>
    </source>
</evidence>
<dbReference type="InterPro" id="IPR050364">
    <property type="entry name" value="Cytochrome_P450_fung"/>
</dbReference>
<evidence type="ECO:0000256" key="8">
    <source>
        <dbReference type="ARBA" id="ARBA00023033"/>
    </source>
</evidence>
<dbReference type="Pfam" id="PF00067">
    <property type="entry name" value="p450"/>
    <property type="match status" value="1"/>
</dbReference>
<gene>
    <name evidence="11" type="ORF">D9619_010585</name>
</gene>
<evidence type="ECO:0000256" key="5">
    <source>
        <dbReference type="ARBA" id="ARBA00022723"/>
    </source>
</evidence>
<evidence type="ECO:0000256" key="2">
    <source>
        <dbReference type="ARBA" id="ARBA00005179"/>
    </source>
</evidence>
<dbReference type="PROSITE" id="PS00086">
    <property type="entry name" value="CYTOCHROME_P450"/>
    <property type="match status" value="1"/>
</dbReference>
<dbReference type="PRINTS" id="PR00463">
    <property type="entry name" value="EP450I"/>
</dbReference>
<dbReference type="InterPro" id="IPR017972">
    <property type="entry name" value="Cyt_P450_CS"/>
</dbReference>
<dbReference type="OrthoDB" id="2789670at2759"/>
<dbReference type="GO" id="GO:0004497">
    <property type="term" value="F:monooxygenase activity"/>
    <property type="evidence" value="ECO:0007669"/>
    <property type="project" value="UniProtKB-KW"/>
</dbReference>
<evidence type="ECO:0000256" key="10">
    <source>
        <dbReference type="RuleBase" id="RU000461"/>
    </source>
</evidence>
<dbReference type="EMBL" id="JAACJJ010000058">
    <property type="protein sequence ID" value="KAF5310062.1"/>
    <property type="molecule type" value="Genomic_DNA"/>
</dbReference>
<organism evidence="11 12">
    <name type="scientific">Psilocybe cf. subviscida</name>
    <dbReference type="NCBI Taxonomy" id="2480587"/>
    <lineage>
        <taxon>Eukaryota</taxon>
        <taxon>Fungi</taxon>
        <taxon>Dikarya</taxon>
        <taxon>Basidiomycota</taxon>
        <taxon>Agaricomycotina</taxon>
        <taxon>Agaricomycetes</taxon>
        <taxon>Agaricomycetidae</taxon>
        <taxon>Agaricales</taxon>
        <taxon>Agaricineae</taxon>
        <taxon>Strophariaceae</taxon>
        <taxon>Psilocybe</taxon>
    </lineage>
</organism>
<dbReference type="SUPFAM" id="SSF48264">
    <property type="entry name" value="Cytochrome P450"/>
    <property type="match status" value="1"/>
</dbReference>
<evidence type="ECO:0000256" key="4">
    <source>
        <dbReference type="ARBA" id="ARBA00022617"/>
    </source>
</evidence>
<keyword evidence="6 10" id="KW-0560">Oxidoreductase</keyword>
<feature type="binding site" description="axial binding residue" evidence="9">
    <location>
        <position position="453"/>
    </location>
    <ligand>
        <name>heme</name>
        <dbReference type="ChEBI" id="CHEBI:30413"/>
    </ligand>
    <ligandPart>
        <name>Fe</name>
        <dbReference type="ChEBI" id="CHEBI:18248"/>
    </ligandPart>
</feature>
<dbReference type="InterPro" id="IPR001128">
    <property type="entry name" value="Cyt_P450"/>
</dbReference>
<name>A0A8H5ERT8_9AGAR</name>
<accession>A0A8H5ERT8</accession>
<evidence type="ECO:0000256" key="9">
    <source>
        <dbReference type="PIRSR" id="PIRSR602401-1"/>
    </source>
</evidence>
<proteinExistence type="inferred from homology"/>
<dbReference type="GO" id="GO:0016705">
    <property type="term" value="F:oxidoreductase activity, acting on paired donors, with incorporation or reduction of molecular oxygen"/>
    <property type="evidence" value="ECO:0007669"/>
    <property type="project" value="InterPro"/>
</dbReference>
<dbReference type="Proteomes" id="UP000567179">
    <property type="component" value="Unassembled WGS sequence"/>
</dbReference>
<evidence type="ECO:0000256" key="1">
    <source>
        <dbReference type="ARBA" id="ARBA00001971"/>
    </source>
</evidence>
<dbReference type="CDD" id="cd11065">
    <property type="entry name" value="CYP64-like"/>
    <property type="match status" value="1"/>
</dbReference>
<dbReference type="Gene3D" id="1.10.630.10">
    <property type="entry name" value="Cytochrome P450"/>
    <property type="match status" value="1"/>
</dbReference>
<comment type="pathway">
    <text evidence="2">Secondary metabolite biosynthesis.</text>
</comment>
<keyword evidence="4 9" id="KW-0349">Heme</keyword>
<protein>
    <recommendedName>
        <fullName evidence="13">Cytochrome P450</fullName>
    </recommendedName>
</protein>
<dbReference type="GO" id="GO:0020037">
    <property type="term" value="F:heme binding"/>
    <property type="evidence" value="ECO:0007669"/>
    <property type="project" value="InterPro"/>
</dbReference>
<dbReference type="AlphaFoldDB" id="A0A8H5ERT8"/>
<comment type="similarity">
    <text evidence="3 10">Belongs to the cytochrome P450 family.</text>
</comment>
<comment type="cofactor">
    <cofactor evidence="1 9">
        <name>heme</name>
        <dbReference type="ChEBI" id="CHEBI:30413"/>
    </cofactor>
</comment>
<sequence length="534" mass="60690">MIHLETRQYYHAVILCLIICIYSEFRRRRRVQRAANPRGLPYPPGPRRLPIIGNVFDIARNNETEVYQRLADIYGDLVFLSAFGKNILFLNSFEMTTELFDKRSLNYSDRSTPIMCYELVGWDFSFGHMPYGSKWRSHRRVFHSEFQKSKAPKYWPIQTAQAHNLLARLLQSPLKLDLHLRHNAAAVIMMVTYGIKVSSENDPYISIAEKALEGMGQAASPGAFLVDFLPILKHIPEWVPGASFKRKAREWRTAVMEMKDLPFGTVQDQLKRNTARPSFVSNLLLQLDRNKGADSEAAIDIIRNCAGMSYAAGAESTVSVLASFILALVLHPEVQETAQEEIDRVVGSERLPEFSDRSSLPYVNAILKERIPHPSRDNRSWKHMASGLMTASKFCIDSIRPPYRRILHNPELYPEPHKFIPERFLGEGDKGDSQHLSPSDPLSVAFGYGRRFCPGRYMGEAQVWISIACLLSVFTIGHAHDESGERVAVEPRFTSKGLISHPLEFPFAIRPRNAKASNIIENLSHSADSYDMDR</sequence>
<dbReference type="GO" id="GO:0005506">
    <property type="term" value="F:iron ion binding"/>
    <property type="evidence" value="ECO:0007669"/>
    <property type="project" value="InterPro"/>
</dbReference>
<keyword evidence="7 9" id="KW-0408">Iron</keyword>
<evidence type="ECO:0008006" key="13">
    <source>
        <dbReference type="Google" id="ProtNLM"/>
    </source>
</evidence>
<evidence type="ECO:0000313" key="11">
    <source>
        <dbReference type="EMBL" id="KAF5310062.1"/>
    </source>
</evidence>
<dbReference type="InterPro" id="IPR002401">
    <property type="entry name" value="Cyt_P450_E_grp-I"/>
</dbReference>
<dbReference type="PANTHER" id="PTHR46300">
    <property type="entry name" value="P450, PUTATIVE (EUROFUNG)-RELATED-RELATED"/>
    <property type="match status" value="1"/>
</dbReference>
<keyword evidence="12" id="KW-1185">Reference proteome</keyword>
<evidence type="ECO:0000256" key="3">
    <source>
        <dbReference type="ARBA" id="ARBA00010617"/>
    </source>
</evidence>
<evidence type="ECO:0000256" key="6">
    <source>
        <dbReference type="ARBA" id="ARBA00023002"/>
    </source>
</evidence>
<dbReference type="PANTHER" id="PTHR46300:SF7">
    <property type="entry name" value="P450, PUTATIVE (EUROFUNG)-RELATED"/>
    <property type="match status" value="1"/>
</dbReference>
<keyword evidence="5 9" id="KW-0479">Metal-binding</keyword>
<dbReference type="InterPro" id="IPR036396">
    <property type="entry name" value="Cyt_P450_sf"/>
</dbReference>
<evidence type="ECO:0000313" key="12">
    <source>
        <dbReference type="Proteomes" id="UP000567179"/>
    </source>
</evidence>
<keyword evidence="8 10" id="KW-0503">Monooxygenase</keyword>
<comment type="caution">
    <text evidence="11">The sequence shown here is derived from an EMBL/GenBank/DDBJ whole genome shotgun (WGS) entry which is preliminary data.</text>
</comment>
<reference evidence="11 12" key="1">
    <citation type="journal article" date="2020" name="ISME J.">
        <title>Uncovering the hidden diversity of litter-decomposition mechanisms in mushroom-forming fungi.</title>
        <authorList>
            <person name="Floudas D."/>
            <person name="Bentzer J."/>
            <person name="Ahren D."/>
            <person name="Johansson T."/>
            <person name="Persson P."/>
            <person name="Tunlid A."/>
        </authorList>
    </citation>
    <scope>NUCLEOTIDE SEQUENCE [LARGE SCALE GENOMIC DNA]</scope>
    <source>
        <strain evidence="11 12">CBS 101986</strain>
    </source>
</reference>